<organism evidence="2 3">
    <name type="scientific">Melanopsichium pennsylvanicum</name>
    <dbReference type="NCBI Taxonomy" id="63383"/>
    <lineage>
        <taxon>Eukaryota</taxon>
        <taxon>Fungi</taxon>
        <taxon>Dikarya</taxon>
        <taxon>Basidiomycota</taxon>
        <taxon>Ustilaginomycotina</taxon>
        <taxon>Ustilaginomycetes</taxon>
        <taxon>Ustilaginales</taxon>
        <taxon>Ustilaginaceae</taxon>
        <taxon>Melanopsichium</taxon>
    </lineage>
</organism>
<feature type="region of interest" description="Disordered" evidence="1">
    <location>
        <begin position="16"/>
        <end position="69"/>
    </location>
</feature>
<protein>
    <submittedName>
        <fullName evidence="2">Uncharacterized protein</fullName>
    </submittedName>
</protein>
<keyword evidence="3" id="KW-1185">Reference proteome</keyword>
<comment type="caution">
    <text evidence="2">The sequence shown here is derived from an EMBL/GenBank/DDBJ whole genome shotgun (WGS) entry which is preliminary data.</text>
</comment>
<feature type="compositionally biased region" description="Polar residues" evidence="1">
    <location>
        <begin position="34"/>
        <end position="56"/>
    </location>
</feature>
<accession>A0AAJ4XM56</accession>
<dbReference type="EMBL" id="OAPG01000006">
    <property type="protein sequence ID" value="SNX84311.1"/>
    <property type="molecule type" value="Genomic_DNA"/>
</dbReference>
<feature type="compositionally biased region" description="Basic and acidic residues" evidence="1">
    <location>
        <begin position="16"/>
        <end position="29"/>
    </location>
</feature>
<evidence type="ECO:0000313" key="3">
    <source>
        <dbReference type="Proteomes" id="UP001294444"/>
    </source>
</evidence>
<gene>
    <name evidence="2" type="ORF">MEPE_03020</name>
</gene>
<evidence type="ECO:0000256" key="1">
    <source>
        <dbReference type="SAM" id="MobiDB-lite"/>
    </source>
</evidence>
<sequence length="119" mass="13205">MKNCICSEAAGLRRLPRTESVGKDSKRDALVTGQKEQQGEATEFKTTPQATQSSQHAAHHRHFDKPTSMLDTNTDIAEAASARACASGEGECRRHHFSVHRLVNKSYMVWTAFLSARFS</sequence>
<name>A0AAJ4XM56_9BASI</name>
<dbReference type="Proteomes" id="UP001294444">
    <property type="component" value="Unassembled WGS sequence"/>
</dbReference>
<reference evidence="2" key="1">
    <citation type="submission" date="2023-10" db="EMBL/GenBank/DDBJ databases">
        <authorList>
            <person name="Guldener U."/>
        </authorList>
    </citation>
    <scope>NUCLEOTIDE SEQUENCE</scope>
    <source>
        <strain evidence="2">Mp4</strain>
    </source>
</reference>
<dbReference type="AlphaFoldDB" id="A0AAJ4XM56"/>
<evidence type="ECO:0000313" key="2">
    <source>
        <dbReference type="EMBL" id="SNX84311.1"/>
    </source>
</evidence>
<proteinExistence type="predicted"/>